<dbReference type="GO" id="GO:0005737">
    <property type="term" value="C:cytoplasm"/>
    <property type="evidence" value="ECO:0007669"/>
    <property type="project" value="TreeGrafter"/>
</dbReference>
<evidence type="ECO:0000259" key="4">
    <source>
        <dbReference type="PROSITE" id="PS51194"/>
    </source>
</evidence>
<dbReference type="GO" id="GO:0009378">
    <property type="term" value="F:four-way junction helicase activity"/>
    <property type="evidence" value="ECO:0007669"/>
    <property type="project" value="TreeGrafter"/>
</dbReference>
<dbReference type="OrthoDB" id="10261556at2759"/>
<organism evidence="5 6">
    <name type="scientific">Mortierella polycephala</name>
    <dbReference type="NCBI Taxonomy" id="41804"/>
    <lineage>
        <taxon>Eukaryota</taxon>
        <taxon>Fungi</taxon>
        <taxon>Fungi incertae sedis</taxon>
        <taxon>Mucoromycota</taxon>
        <taxon>Mortierellomycotina</taxon>
        <taxon>Mortierellomycetes</taxon>
        <taxon>Mortierellales</taxon>
        <taxon>Mortierellaceae</taxon>
        <taxon>Mortierella</taxon>
    </lineage>
</organism>
<reference evidence="5" key="1">
    <citation type="journal article" date="2020" name="Fungal Divers.">
        <title>Resolving the Mortierellaceae phylogeny through synthesis of multi-gene phylogenetics and phylogenomics.</title>
        <authorList>
            <person name="Vandepol N."/>
            <person name="Liber J."/>
            <person name="Desiro A."/>
            <person name="Na H."/>
            <person name="Kennedy M."/>
            <person name="Barry K."/>
            <person name="Grigoriev I.V."/>
            <person name="Miller A.N."/>
            <person name="O'Donnell K."/>
            <person name="Stajich J.E."/>
            <person name="Bonito G."/>
        </authorList>
    </citation>
    <scope>NUCLEOTIDE SEQUENCE</scope>
    <source>
        <strain evidence="5">KOD948</strain>
    </source>
</reference>
<dbReference type="GO" id="GO:0005694">
    <property type="term" value="C:chromosome"/>
    <property type="evidence" value="ECO:0007669"/>
    <property type="project" value="TreeGrafter"/>
</dbReference>
<dbReference type="Pfam" id="PF00271">
    <property type="entry name" value="Helicase_C"/>
    <property type="match status" value="1"/>
</dbReference>
<comment type="similarity">
    <text evidence="1">Belongs to the helicase family. RecQ subfamily.</text>
</comment>
<dbReference type="PROSITE" id="PS51194">
    <property type="entry name" value="HELICASE_CTER"/>
    <property type="match status" value="1"/>
</dbReference>
<keyword evidence="6" id="KW-1185">Reference proteome</keyword>
<protein>
    <recommendedName>
        <fullName evidence="3">DNA 3'-5' helicase</fullName>
        <ecNumber evidence="3">5.6.2.4</ecNumber>
    </recommendedName>
</protein>
<gene>
    <name evidence="5" type="primary">SGS1_3</name>
    <name evidence="5" type="ORF">BG011_003036</name>
</gene>
<evidence type="ECO:0000313" key="6">
    <source>
        <dbReference type="Proteomes" id="UP000726737"/>
    </source>
</evidence>
<keyword evidence="5" id="KW-0547">Nucleotide-binding</keyword>
<evidence type="ECO:0000256" key="3">
    <source>
        <dbReference type="ARBA" id="ARBA00034808"/>
    </source>
</evidence>
<name>A0A9P6PJ52_9FUNG</name>
<dbReference type="InterPro" id="IPR032284">
    <property type="entry name" value="RecQ_Zn-bd"/>
</dbReference>
<feature type="non-terminal residue" evidence="5">
    <location>
        <position position="251"/>
    </location>
</feature>
<evidence type="ECO:0000256" key="2">
    <source>
        <dbReference type="ARBA" id="ARBA00034617"/>
    </source>
</evidence>
<keyword evidence="5" id="KW-0378">Hydrolase</keyword>
<keyword evidence="5" id="KW-0347">Helicase</keyword>
<feature type="domain" description="Helicase C-terminal" evidence="4">
    <location>
        <begin position="1"/>
        <end position="102"/>
    </location>
</feature>
<dbReference type="InterPro" id="IPR027417">
    <property type="entry name" value="P-loop_NTPase"/>
</dbReference>
<sequence>MGKFVRGEVLLLTATEAAGMGCDINDVIRVVQFKCPTSITCLVQRLGRAARNPQLQGHGILYTTPPSPSTKYIDPHLAEYITTKECRRKVINKVFGNENQPNGNCCDLCHPSLESIRPLANTILKAVETKGIAMAGVPKRTLAQKERAKAAVLEWRSRVFETDYAPNWSYYTARSVMTENQVKVISENFAKIMAGETVQSIAKWWPRKEEYANELTNILIDLNNEIDDDRRPTLQQKHQAEQVNNDRNKAA</sequence>
<dbReference type="EMBL" id="JAAAJA010002041">
    <property type="protein sequence ID" value="KAG0244131.1"/>
    <property type="molecule type" value="Genomic_DNA"/>
</dbReference>
<evidence type="ECO:0000256" key="1">
    <source>
        <dbReference type="ARBA" id="ARBA00005446"/>
    </source>
</evidence>
<accession>A0A9P6PJ52</accession>
<dbReference type="Proteomes" id="UP000726737">
    <property type="component" value="Unassembled WGS sequence"/>
</dbReference>
<dbReference type="CDD" id="cd18785">
    <property type="entry name" value="SF2_C"/>
    <property type="match status" value="1"/>
</dbReference>
<dbReference type="InterPro" id="IPR001650">
    <property type="entry name" value="Helicase_C-like"/>
</dbReference>
<comment type="catalytic activity">
    <reaction evidence="2">
        <text>Couples ATP hydrolysis with the unwinding of duplex DNA by translocating in the 3'-5' direction.</text>
        <dbReference type="EC" id="5.6.2.4"/>
    </reaction>
</comment>
<dbReference type="GO" id="GO:0005634">
    <property type="term" value="C:nucleus"/>
    <property type="evidence" value="ECO:0007669"/>
    <property type="project" value="TreeGrafter"/>
</dbReference>
<dbReference type="PANTHER" id="PTHR13710:SF120">
    <property type="entry name" value="BIFUNCTIONAL 3'-5' EXONUCLEASE_ATP-DEPENDENT HELICASE WRN"/>
    <property type="match status" value="1"/>
</dbReference>
<dbReference type="Gene3D" id="3.40.50.300">
    <property type="entry name" value="P-loop containing nucleotide triphosphate hydrolases"/>
    <property type="match status" value="1"/>
</dbReference>
<evidence type="ECO:0000313" key="5">
    <source>
        <dbReference type="EMBL" id="KAG0244131.1"/>
    </source>
</evidence>
<keyword evidence="5" id="KW-0067">ATP-binding</keyword>
<dbReference type="Pfam" id="PF16124">
    <property type="entry name" value="RecQ_Zn_bind"/>
    <property type="match status" value="1"/>
</dbReference>
<dbReference type="PANTHER" id="PTHR13710">
    <property type="entry name" value="DNA HELICASE RECQ FAMILY MEMBER"/>
    <property type="match status" value="1"/>
</dbReference>
<dbReference type="GO" id="GO:0000724">
    <property type="term" value="P:double-strand break repair via homologous recombination"/>
    <property type="evidence" value="ECO:0007669"/>
    <property type="project" value="TreeGrafter"/>
</dbReference>
<dbReference type="EC" id="5.6.2.4" evidence="3"/>
<dbReference type="SUPFAM" id="SSF52540">
    <property type="entry name" value="P-loop containing nucleoside triphosphate hydrolases"/>
    <property type="match status" value="1"/>
</dbReference>
<dbReference type="AlphaFoldDB" id="A0A9P6PJ52"/>
<comment type="caution">
    <text evidence="5">The sequence shown here is derived from an EMBL/GenBank/DDBJ whole genome shotgun (WGS) entry which is preliminary data.</text>
</comment>
<proteinExistence type="inferred from homology"/>
<dbReference type="GO" id="GO:0043138">
    <property type="term" value="F:3'-5' DNA helicase activity"/>
    <property type="evidence" value="ECO:0007669"/>
    <property type="project" value="UniProtKB-EC"/>
</dbReference>